<feature type="region of interest" description="Disordered" evidence="1">
    <location>
        <begin position="1"/>
        <end position="22"/>
    </location>
</feature>
<dbReference type="InterPro" id="IPR051321">
    <property type="entry name" value="PHA/PHB_synthase"/>
</dbReference>
<evidence type="ECO:0000256" key="1">
    <source>
        <dbReference type="SAM" id="MobiDB-lite"/>
    </source>
</evidence>
<dbReference type="InterPro" id="IPR029058">
    <property type="entry name" value="AB_hydrolase_fold"/>
</dbReference>
<name>A0A3M0CHN7_9PROT</name>
<dbReference type="AlphaFoldDB" id="A0A3M0CHN7"/>
<dbReference type="Proteomes" id="UP000271227">
    <property type="component" value="Unassembled WGS sequence"/>
</dbReference>
<dbReference type="PANTHER" id="PTHR36837:SF2">
    <property type="entry name" value="POLY(3-HYDROXYALKANOATE) POLYMERASE SUBUNIT PHAC"/>
    <property type="match status" value="1"/>
</dbReference>
<evidence type="ECO:0000313" key="4">
    <source>
        <dbReference type="Proteomes" id="UP000271227"/>
    </source>
</evidence>
<gene>
    <name evidence="3" type="ORF">BXY39_3064</name>
</gene>
<dbReference type="InterPro" id="IPR000073">
    <property type="entry name" value="AB_hydrolase_1"/>
</dbReference>
<protein>
    <submittedName>
        <fullName evidence="3">Polyhydroxyalkanoate synthase</fullName>
    </submittedName>
</protein>
<sequence>MAETGHSDASSGPARQKVPAVPTVLGPRPLPLHMANSFATWATAPAAAQGFLRGRLDFTGAFTERATVMRQSVDAVDDDDFLARIRAGAAARQKALLQGIKLFLNHPYERTDTPWRAFHKQGAVTIRDYGVGKDGPVYPARPVLLVPSLVNPSHILDLMPRRSLVAHLKARGFHPFVIDWGTPDAEEKRFGLDDYICRRLAPAIARVAAHSGRPVPVVGYCMGGTLSLAASLHDAARHHVSRLALLAAPWDFAAADGAEGENGTDRGGGGLGSLLSTCALPAIRALPEGAPVPVDLLQVFFALLDPMQNDVKFRRFAEMDMESEKAAFFVTLERWVNGGPPLARRVAEDCLAGWYGDNLPARGKWTVADRPVRPEDLACPLWLAVPLRDRLVPPGSALALAGRVAGAHIHRPGAGHVGMMVGSSAEEALWQPLCTWLHAGDPSHDTKPEN</sequence>
<keyword evidence="4" id="KW-1185">Reference proteome</keyword>
<proteinExistence type="predicted"/>
<dbReference type="InParanoid" id="A0A3M0CHN7"/>
<dbReference type="EMBL" id="REFR01000014">
    <property type="protein sequence ID" value="RMB02713.1"/>
    <property type="molecule type" value="Genomic_DNA"/>
</dbReference>
<evidence type="ECO:0000313" key="3">
    <source>
        <dbReference type="EMBL" id="RMB02713.1"/>
    </source>
</evidence>
<evidence type="ECO:0000259" key="2">
    <source>
        <dbReference type="Pfam" id="PF00561"/>
    </source>
</evidence>
<dbReference type="Gene3D" id="3.40.50.1820">
    <property type="entry name" value="alpha/beta hydrolase"/>
    <property type="match status" value="1"/>
</dbReference>
<dbReference type="SUPFAM" id="SSF53474">
    <property type="entry name" value="alpha/beta-Hydrolases"/>
    <property type="match status" value="1"/>
</dbReference>
<accession>A0A3M0CHN7</accession>
<dbReference type="Pfam" id="PF00561">
    <property type="entry name" value="Abhydrolase_1"/>
    <property type="match status" value="1"/>
</dbReference>
<dbReference type="RefSeq" id="WP_211332280.1">
    <property type="nucleotide sequence ID" value="NZ_REFR01000014.1"/>
</dbReference>
<dbReference type="PANTHER" id="PTHR36837">
    <property type="entry name" value="POLY(3-HYDROXYALKANOATE) POLYMERASE SUBUNIT PHAC"/>
    <property type="match status" value="1"/>
</dbReference>
<feature type="domain" description="AB hydrolase-1" evidence="2">
    <location>
        <begin position="142"/>
        <end position="251"/>
    </location>
</feature>
<reference evidence="3 4" key="1">
    <citation type="submission" date="2018-10" db="EMBL/GenBank/DDBJ databases">
        <title>Genomic Encyclopedia of Archaeal and Bacterial Type Strains, Phase II (KMG-II): from individual species to whole genera.</title>
        <authorList>
            <person name="Goeker M."/>
        </authorList>
    </citation>
    <scope>NUCLEOTIDE SEQUENCE [LARGE SCALE GENOMIC DNA]</scope>
    <source>
        <strain evidence="3 4">DSM 25217</strain>
    </source>
</reference>
<organism evidence="3 4">
    <name type="scientific">Eilatimonas milleporae</name>
    <dbReference type="NCBI Taxonomy" id="911205"/>
    <lineage>
        <taxon>Bacteria</taxon>
        <taxon>Pseudomonadati</taxon>
        <taxon>Pseudomonadota</taxon>
        <taxon>Alphaproteobacteria</taxon>
        <taxon>Kordiimonadales</taxon>
        <taxon>Kordiimonadaceae</taxon>
        <taxon>Eilatimonas</taxon>
    </lineage>
</organism>
<comment type="caution">
    <text evidence="3">The sequence shown here is derived from an EMBL/GenBank/DDBJ whole genome shotgun (WGS) entry which is preliminary data.</text>
</comment>